<evidence type="ECO:0000256" key="5">
    <source>
        <dbReference type="ARBA" id="ARBA00023049"/>
    </source>
</evidence>
<dbReference type="GO" id="GO:0034982">
    <property type="term" value="P:mitochondrial protein processing"/>
    <property type="evidence" value="ECO:0000318"/>
    <property type="project" value="GO_Central"/>
</dbReference>
<reference evidence="8" key="2">
    <citation type="submission" date="2021-01" db="UniProtKB">
        <authorList>
            <consortium name="EnsemblMetazoa"/>
        </authorList>
    </citation>
    <scope>IDENTIFICATION</scope>
</reference>
<feature type="region of interest" description="Disordered" evidence="7">
    <location>
        <begin position="1"/>
        <end position="31"/>
    </location>
</feature>
<dbReference type="PANTHER" id="PTHR21711">
    <property type="entry name" value="MITOCHONDRIAL INNER MEMBRANE PROTEASE"/>
    <property type="match status" value="1"/>
</dbReference>
<evidence type="ECO:0000256" key="2">
    <source>
        <dbReference type="ARBA" id="ARBA00022670"/>
    </source>
</evidence>
<dbReference type="Pfam" id="PF09768">
    <property type="entry name" value="Peptidase_M76"/>
    <property type="match status" value="1"/>
</dbReference>
<dbReference type="RefSeq" id="XP_783122.2">
    <property type="nucleotide sequence ID" value="XM_778029.4"/>
</dbReference>
<dbReference type="Proteomes" id="UP000007110">
    <property type="component" value="Unassembled WGS sequence"/>
</dbReference>
<dbReference type="FunCoup" id="A0A7M7RAA0">
    <property type="interactions" value="1507"/>
</dbReference>
<sequence>MAAPMDEHATSDISSKTSEKDDKTDVDQSNITKRSWKEKRIHTNCIERADFACKHNPYVKFMLAAMEQIGCPIDPDTHIVCEPCASDSPVNGGFDPINGEIVLCENKSPSQRILSTLLTHELIHAYDHCRAKVDWTDIRHVACSEIRASSLSGDCSFLSDSLYSWNFRFKNHHQTCVRRRAIGSILAVRNVSREEAEKAVDGVWETCFKDYAPFTTIPRRLADLKTSSHDQSHDQKHAHQPDR</sequence>
<dbReference type="CTD" id="91419"/>
<evidence type="ECO:0000313" key="9">
    <source>
        <dbReference type="Proteomes" id="UP000007110"/>
    </source>
</evidence>
<keyword evidence="4 6" id="KW-0378">Hydrolase</keyword>
<feature type="compositionally biased region" description="Basic and acidic residues" evidence="7">
    <location>
        <begin position="17"/>
        <end position="26"/>
    </location>
</feature>
<feature type="compositionally biased region" description="Basic and acidic residues" evidence="7">
    <location>
        <begin position="1"/>
        <end position="10"/>
    </location>
</feature>
<organism evidence="8 9">
    <name type="scientific">Strongylocentrotus purpuratus</name>
    <name type="common">Purple sea urchin</name>
    <dbReference type="NCBI Taxonomy" id="7668"/>
    <lineage>
        <taxon>Eukaryota</taxon>
        <taxon>Metazoa</taxon>
        <taxon>Echinodermata</taxon>
        <taxon>Eleutherozoa</taxon>
        <taxon>Echinozoa</taxon>
        <taxon>Echinoidea</taxon>
        <taxon>Euechinoidea</taxon>
        <taxon>Echinacea</taxon>
        <taxon>Camarodonta</taxon>
        <taxon>Echinidea</taxon>
        <taxon>Strongylocentrotidae</taxon>
        <taxon>Strongylocentrotus</taxon>
    </lineage>
</organism>
<evidence type="ECO:0000313" key="8">
    <source>
        <dbReference type="EnsemblMetazoa" id="XP_783122"/>
    </source>
</evidence>
<proteinExistence type="inferred from homology"/>
<comment type="similarity">
    <text evidence="1 6">Belongs to the peptidase M76 family.</text>
</comment>
<dbReference type="AlphaFoldDB" id="A0A7M7RAA0"/>
<dbReference type="KEGG" id="spu:577822"/>
<dbReference type="EC" id="3.4.24.-" evidence="6"/>
<evidence type="ECO:0000256" key="1">
    <source>
        <dbReference type="ARBA" id="ARBA00009915"/>
    </source>
</evidence>
<dbReference type="InParanoid" id="A0A7M7RAA0"/>
<dbReference type="GO" id="GO:0005739">
    <property type="term" value="C:mitochondrion"/>
    <property type="evidence" value="ECO:0007669"/>
    <property type="project" value="GOC"/>
</dbReference>
<dbReference type="GO" id="GO:0004222">
    <property type="term" value="F:metalloendopeptidase activity"/>
    <property type="evidence" value="ECO:0007669"/>
    <property type="project" value="InterPro"/>
</dbReference>
<dbReference type="GO" id="GO:0033615">
    <property type="term" value="P:mitochondrial proton-transporting ATP synthase complex assembly"/>
    <property type="evidence" value="ECO:0000318"/>
    <property type="project" value="GO_Central"/>
</dbReference>
<dbReference type="GO" id="GO:0046872">
    <property type="term" value="F:metal ion binding"/>
    <property type="evidence" value="ECO:0007669"/>
    <property type="project" value="UniProtKB-KW"/>
</dbReference>
<evidence type="ECO:0000256" key="3">
    <source>
        <dbReference type="ARBA" id="ARBA00022723"/>
    </source>
</evidence>
<accession>A0A7M7RAA0</accession>
<dbReference type="OrthoDB" id="285308at2759"/>
<keyword evidence="5 6" id="KW-0482">Metalloprotease</keyword>
<dbReference type="OMA" id="ESVWDVC"/>
<dbReference type="EnsemblMetazoa" id="XM_778029">
    <property type="protein sequence ID" value="XP_783122"/>
    <property type="gene ID" value="LOC577822"/>
</dbReference>
<keyword evidence="2 6" id="KW-0645">Protease</keyword>
<evidence type="ECO:0000256" key="7">
    <source>
        <dbReference type="SAM" id="MobiDB-lite"/>
    </source>
</evidence>
<keyword evidence="9" id="KW-1185">Reference proteome</keyword>
<evidence type="ECO:0000256" key="4">
    <source>
        <dbReference type="ARBA" id="ARBA00022801"/>
    </source>
</evidence>
<dbReference type="PANTHER" id="PTHR21711:SF0">
    <property type="entry name" value="MITOCHONDRIAL INNER MEMBRANE PROTEASE ATP23 HOMOLOG"/>
    <property type="match status" value="1"/>
</dbReference>
<dbReference type="GeneID" id="577822"/>
<name>A0A7M7RAA0_STRPU</name>
<evidence type="ECO:0000256" key="6">
    <source>
        <dbReference type="RuleBase" id="RU364057"/>
    </source>
</evidence>
<dbReference type="InterPro" id="IPR019165">
    <property type="entry name" value="Peptidase_M76_ATP23"/>
</dbReference>
<keyword evidence="3 6" id="KW-0479">Metal-binding</keyword>
<protein>
    <recommendedName>
        <fullName evidence="6">Mitochondrial inner membrane protease ATP23</fullName>
        <ecNumber evidence="6">3.4.24.-</ecNumber>
    </recommendedName>
</protein>
<reference evidence="9" key="1">
    <citation type="submission" date="2015-02" db="EMBL/GenBank/DDBJ databases">
        <title>Genome sequencing for Strongylocentrotus purpuratus.</title>
        <authorList>
            <person name="Murali S."/>
            <person name="Liu Y."/>
            <person name="Vee V."/>
            <person name="English A."/>
            <person name="Wang M."/>
            <person name="Skinner E."/>
            <person name="Han Y."/>
            <person name="Muzny D.M."/>
            <person name="Worley K.C."/>
            <person name="Gibbs R.A."/>
        </authorList>
    </citation>
    <scope>NUCLEOTIDE SEQUENCE</scope>
</reference>